<feature type="region of interest" description="Disordered" evidence="1">
    <location>
        <begin position="883"/>
        <end position="927"/>
    </location>
</feature>
<protein>
    <submittedName>
        <fullName evidence="2">Uncharacterized protein</fullName>
    </submittedName>
</protein>
<dbReference type="AlphaFoldDB" id="A0AAV0TR95"/>
<evidence type="ECO:0000313" key="2">
    <source>
        <dbReference type="EMBL" id="CAI5723726.1"/>
    </source>
</evidence>
<sequence length="971" mass="107303">MSWLRSKLRLVAARASDALAQAADMVSPTLYESRVDEFHHLWTSVARFLESVLSRDLEPSEQRRLLLESHTRDSLLKLVLLVYEEENNSDRWEMIMARPKAAAEEMVNETRTSSSFSPLSPPQQEEHASHECLEYLLLKQIIPYLCEAGRRDQPCGIMSLVMQFVGALLSRVSYPILPTREIHVSVVALIQAAARKEVEDPTVRKYLISLLNILWKNLRGDPVQTEFFFLHADRLMIRTTDMRMDGTKPLGAINDDPFLHLDNHHTQSEVPELILFTGLLPHMYAMGKIGEKCREALVIAAAMHDKALCRFVLQLTPFCHYAVNGVISAFDALPKTLASMAKNPAAIASSIDLDANMEVQLSFLAVRLRFCCTLAMVARYELEEVDEVTGELQRRSIADELLDQFRTRFLQGPLLEGLLHTSEAAACAATLYARIILEELTACGRNTRANPLLFVYLQFLLERAPGRTMDTSSVNSVPVIENENAPAPANRKTKQAYRTSAAQQLPSELLRHIDSLSSSLCIATMDLFTSVLALQDEYADSILVDAGDGPESNIESGGEWNSRKRAPTASSLSSPIAPKNGAIGFASRFPDSSVASNVHLWNIRAFARLDDPAAGIPVADDQDDQVLSLLSYIADAEYAACQRGPEEMDESDDDEVDLQEEITELSTAVSISEEAESVPPFAATVAGATSPSRGSSSRIPTHNATKPLRDVYLSISLPSFSPAEPAGLRERTQPQLEQRMTVGSDEGNMPFFLRIVLSRVERLFENSFQENLALSGLIYALAQKARCSALLFDLDDVMPVGQSLRSILEEVYADALLRLNRLSNGPAKLQELRKKLVEEDNDAVLNDHEAETRLLCGYVVLDEILKELCSILFARERVKTLPPKPEGSYLEPKRAKSLSPSERGRALSSQTLFSDNDSQVDGASPRKQGSIGTEFEALLAEAQSSMDDLLVGSGENSAAPALEVEVEIQNV</sequence>
<organism evidence="2 3">
    <name type="scientific">Peronospora destructor</name>
    <dbReference type="NCBI Taxonomy" id="86335"/>
    <lineage>
        <taxon>Eukaryota</taxon>
        <taxon>Sar</taxon>
        <taxon>Stramenopiles</taxon>
        <taxon>Oomycota</taxon>
        <taxon>Peronosporomycetes</taxon>
        <taxon>Peronosporales</taxon>
        <taxon>Peronosporaceae</taxon>
        <taxon>Peronospora</taxon>
    </lineage>
</organism>
<dbReference type="PANTHER" id="PTHR21705">
    <property type="entry name" value="RAI16 PROTEIN-RELATED"/>
    <property type="match status" value="1"/>
</dbReference>
<reference evidence="2" key="1">
    <citation type="submission" date="2022-12" db="EMBL/GenBank/DDBJ databases">
        <authorList>
            <person name="Webb A."/>
        </authorList>
    </citation>
    <scope>NUCLEOTIDE SEQUENCE</scope>
    <source>
        <strain evidence="2">Pd1</strain>
    </source>
</reference>
<accession>A0AAV0TR95</accession>
<dbReference type="PANTHER" id="PTHR21705:SF11">
    <property type="entry name" value="FHIP FAMILY PROTEIN CG3558"/>
    <property type="match status" value="1"/>
</dbReference>
<name>A0AAV0TR95_9STRA</name>
<comment type="caution">
    <text evidence="2">The sequence shown here is derived from an EMBL/GenBank/DDBJ whole genome shotgun (WGS) entry which is preliminary data.</text>
</comment>
<dbReference type="InterPro" id="IPR019384">
    <property type="entry name" value="FHIP"/>
</dbReference>
<dbReference type="Pfam" id="PF10257">
    <property type="entry name" value="RAI16-like"/>
    <property type="match status" value="1"/>
</dbReference>
<evidence type="ECO:0000256" key="1">
    <source>
        <dbReference type="SAM" id="MobiDB-lite"/>
    </source>
</evidence>
<evidence type="ECO:0000313" key="3">
    <source>
        <dbReference type="Proteomes" id="UP001162029"/>
    </source>
</evidence>
<dbReference type="Proteomes" id="UP001162029">
    <property type="component" value="Unassembled WGS sequence"/>
</dbReference>
<feature type="region of interest" description="Disordered" evidence="1">
    <location>
        <begin position="545"/>
        <end position="575"/>
    </location>
</feature>
<gene>
    <name evidence="2" type="ORF">PDE001_LOCUS2971</name>
</gene>
<proteinExistence type="predicted"/>
<keyword evidence="3" id="KW-1185">Reference proteome</keyword>
<dbReference type="EMBL" id="CANTFM010000516">
    <property type="protein sequence ID" value="CAI5723726.1"/>
    <property type="molecule type" value="Genomic_DNA"/>
</dbReference>
<feature type="compositionally biased region" description="Polar residues" evidence="1">
    <location>
        <begin position="907"/>
        <end position="921"/>
    </location>
</feature>